<dbReference type="InterPro" id="IPR023796">
    <property type="entry name" value="Serpin_dom"/>
</dbReference>
<evidence type="ECO:0000259" key="7">
    <source>
        <dbReference type="Pfam" id="PF00079"/>
    </source>
</evidence>
<evidence type="ECO:0000256" key="3">
    <source>
        <dbReference type="ARBA" id="ARBA00022525"/>
    </source>
</evidence>
<protein>
    <recommendedName>
        <fullName evidence="7">Serpin domain-containing protein</fullName>
    </recommendedName>
</protein>
<dbReference type="Pfam" id="PF00079">
    <property type="entry name" value="Serpin"/>
    <property type="match status" value="1"/>
</dbReference>
<sequence>MSVNRRQCCHVKSVALRSPSPRVKTVTMMCQRGRFPTGDFAEDLNATALELRYRRYKKSMVFILPRERDGLAALEKALTGPKLRSCLERLEDRGCVEVTLPKFGVKQALDLRNVLPRMGVVDVFVRGRANLPGLVTHVEALDALTSSSSVGCPHLSLAIHCAFAQTRERGHKLGTWAEPARSKFTVDHPFMFVVLSRAPEAVLLIGSVRDVRLPYI</sequence>
<dbReference type="PROSITE" id="PS00284">
    <property type="entry name" value="SERPIN"/>
    <property type="match status" value="1"/>
</dbReference>
<name>A0AAQ4EDK7_AMBAM</name>
<keyword evidence="6" id="KW-0325">Glycoprotein</keyword>
<dbReference type="InterPro" id="IPR042178">
    <property type="entry name" value="Serpin_sf_1"/>
</dbReference>
<dbReference type="GO" id="GO:0005615">
    <property type="term" value="C:extracellular space"/>
    <property type="evidence" value="ECO:0007669"/>
    <property type="project" value="InterPro"/>
</dbReference>
<evidence type="ECO:0000256" key="5">
    <source>
        <dbReference type="ARBA" id="ARBA00022900"/>
    </source>
</evidence>
<evidence type="ECO:0000256" key="6">
    <source>
        <dbReference type="ARBA" id="ARBA00023180"/>
    </source>
</evidence>
<evidence type="ECO:0000313" key="8">
    <source>
        <dbReference type="EMBL" id="KAK8772811.1"/>
    </source>
</evidence>
<dbReference type="PANTHER" id="PTHR11461">
    <property type="entry name" value="SERINE PROTEASE INHIBITOR, SERPIN"/>
    <property type="match status" value="1"/>
</dbReference>
<accession>A0AAQ4EDK7</accession>
<dbReference type="InterPro" id="IPR023795">
    <property type="entry name" value="Serpin_CS"/>
</dbReference>
<dbReference type="InterPro" id="IPR036186">
    <property type="entry name" value="Serpin_sf"/>
</dbReference>
<dbReference type="InterPro" id="IPR000215">
    <property type="entry name" value="Serpin_fam"/>
</dbReference>
<proteinExistence type="inferred from homology"/>
<keyword evidence="4" id="KW-0646">Protease inhibitor</keyword>
<dbReference type="AlphaFoldDB" id="A0AAQ4EDK7"/>
<dbReference type="InterPro" id="IPR042185">
    <property type="entry name" value="Serpin_sf_2"/>
</dbReference>
<evidence type="ECO:0000256" key="2">
    <source>
        <dbReference type="ARBA" id="ARBA00009500"/>
    </source>
</evidence>
<dbReference type="Proteomes" id="UP001321473">
    <property type="component" value="Unassembled WGS sequence"/>
</dbReference>
<dbReference type="PANTHER" id="PTHR11461:SF211">
    <property type="entry name" value="GH10112P-RELATED"/>
    <property type="match status" value="1"/>
</dbReference>
<keyword evidence="5" id="KW-0722">Serine protease inhibitor</keyword>
<dbReference type="Gene3D" id="3.30.497.10">
    <property type="entry name" value="Antithrombin, subunit I, domain 2"/>
    <property type="match status" value="1"/>
</dbReference>
<keyword evidence="3" id="KW-0964">Secreted</keyword>
<dbReference type="EMBL" id="JARKHS020017764">
    <property type="protein sequence ID" value="KAK8772811.1"/>
    <property type="molecule type" value="Genomic_DNA"/>
</dbReference>
<dbReference type="GO" id="GO:0004867">
    <property type="term" value="F:serine-type endopeptidase inhibitor activity"/>
    <property type="evidence" value="ECO:0007669"/>
    <property type="project" value="UniProtKB-KW"/>
</dbReference>
<comment type="subcellular location">
    <subcellularLocation>
        <location evidence="1">Secreted</location>
    </subcellularLocation>
</comment>
<reference evidence="8 9" key="1">
    <citation type="journal article" date="2023" name="Arcadia Sci">
        <title>De novo assembly of a long-read Amblyomma americanum tick genome.</title>
        <authorList>
            <person name="Chou S."/>
            <person name="Poskanzer K.E."/>
            <person name="Rollins M."/>
            <person name="Thuy-Boun P.S."/>
        </authorList>
    </citation>
    <scope>NUCLEOTIDE SEQUENCE [LARGE SCALE GENOMIC DNA]</scope>
    <source>
        <strain evidence="8">F_SG_1</strain>
        <tissue evidence="8">Salivary glands</tissue>
    </source>
</reference>
<comment type="similarity">
    <text evidence="2">Belongs to the serpin family.</text>
</comment>
<dbReference type="SUPFAM" id="SSF56574">
    <property type="entry name" value="Serpins"/>
    <property type="match status" value="1"/>
</dbReference>
<evidence type="ECO:0000256" key="1">
    <source>
        <dbReference type="ARBA" id="ARBA00004613"/>
    </source>
</evidence>
<evidence type="ECO:0000256" key="4">
    <source>
        <dbReference type="ARBA" id="ARBA00022690"/>
    </source>
</evidence>
<keyword evidence="9" id="KW-1185">Reference proteome</keyword>
<evidence type="ECO:0000313" key="9">
    <source>
        <dbReference type="Proteomes" id="UP001321473"/>
    </source>
</evidence>
<feature type="domain" description="Serpin" evidence="7">
    <location>
        <begin position="23"/>
        <end position="210"/>
    </location>
</feature>
<dbReference type="Gene3D" id="2.30.39.10">
    <property type="entry name" value="Alpha-1-antitrypsin, domain 1"/>
    <property type="match status" value="1"/>
</dbReference>
<organism evidence="8 9">
    <name type="scientific">Amblyomma americanum</name>
    <name type="common">Lone star tick</name>
    <dbReference type="NCBI Taxonomy" id="6943"/>
    <lineage>
        <taxon>Eukaryota</taxon>
        <taxon>Metazoa</taxon>
        <taxon>Ecdysozoa</taxon>
        <taxon>Arthropoda</taxon>
        <taxon>Chelicerata</taxon>
        <taxon>Arachnida</taxon>
        <taxon>Acari</taxon>
        <taxon>Parasitiformes</taxon>
        <taxon>Ixodida</taxon>
        <taxon>Ixodoidea</taxon>
        <taxon>Ixodidae</taxon>
        <taxon>Amblyomminae</taxon>
        <taxon>Amblyomma</taxon>
    </lineage>
</organism>
<gene>
    <name evidence="8" type="ORF">V5799_012657</name>
</gene>
<comment type="caution">
    <text evidence="8">The sequence shown here is derived from an EMBL/GenBank/DDBJ whole genome shotgun (WGS) entry which is preliminary data.</text>
</comment>